<keyword evidence="2" id="KW-1185">Reference proteome</keyword>
<proteinExistence type="predicted"/>
<evidence type="ECO:0000313" key="1">
    <source>
        <dbReference type="EMBL" id="MCC9017988.1"/>
    </source>
</evidence>
<sequence length="223" mass="26245">MNNTIRYTSSEIFEIFKEQHRLCSPLDLETDESFVLKTNTVIKDWRRARDLVKWDKLAEFLNKEFRINETSEKWDSILNPEKKKTLGDLCDFLSTTAEKEIINPIKILGNECLSAATFIVLKRNLKDKGVDVAALRPSTKIKDFLDVYENFSPLMEEVTLTGVRVFDKLEYEKQKPQRRYKYWIDQILPIYMYKKSSVTTGEIETFRDLIQKIVENKKLGETV</sequence>
<name>A0ABS8LZL0_9FLAO</name>
<accession>A0ABS8LZL0</accession>
<protein>
    <submittedName>
        <fullName evidence="1">Uncharacterized protein</fullName>
    </submittedName>
</protein>
<comment type="caution">
    <text evidence="1">The sequence shown here is derived from an EMBL/GenBank/DDBJ whole genome shotgun (WGS) entry which is preliminary data.</text>
</comment>
<dbReference type="EMBL" id="JAJJMN010000001">
    <property type="protein sequence ID" value="MCC9017988.1"/>
    <property type="molecule type" value="Genomic_DNA"/>
</dbReference>
<reference evidence="1" key="1">
    <citation type="submission" date="2021-11" db="EMBL/GenBank/DDBJ databases">
        <title>Description of novel Flavobacterium species.</title>
        <authorList>
            <person name="Saticioglu I.B."/>
            <person name="Ay H."/>
            <person name="Altun S."/>
            <person name="Duman M."/>
        </authorList>
    </citation>
    <scope>NUCLEOTIDE SEQUENCE</scope>
    <source>
        <strain evidence="1">F-126</strain>
    </source>
</reference>
<evidence type="ECO:0000313" key="2">
    <source>
        <dbReference type="Proteomes" id="UP001430700"/>
    </source>
</evidence>
<dbReference type="RefSeq" id="WP_229999398.1">
    <property type="nucleotide sequence ID" value="NZ_JAJJMN010000001.1"/>
</dbReference>
<dbReference type="Proteomes" id="UP001430700">
    <property type="component" value="Unassembled WGS sequence"/>
</dbReference>
<organism evidence="1 2">
    <name type="scientific">Flavobacterium lipolyticum</name>
    <dbReference type="NCBI Taxonomy" id="2893754"/>
    <lineage>
        <taxon>Bacteria</taxon>
        <taxon>Pseudomonadati</taxon>
        <taxon>Bacteroidota</taxon>
        <taxon>Flavobacteriia</taxon>
        <taxon>Flavobacteriales</taxon>
        <taxon>Flavobacteriaceae</taxon>
        <taxon>Flavobacterium</taxon>
    </lineage>
</organism>
<gene>
    <name evidence="1" type="ORF">LNQ34_09405</name>
</gene>